<dbReference type="NCBIfam" id="TIGR02262">
    <property type="entry name" value="benz_CoA_lig"/>
    <property type="match status" value="1"/>
</dbReference>
<dbReference type="InterPro" id="IPR025110">
    <property type="entry name" value="AMP-bd_C"/>
</dbReference>
<dbReference type="GO" id="GO:0016878">
    <property type="term" value="F:acid-thiol ligase activity"/>
    <property type="evidence" value="ECO:0007669"/>
    <property type="project" value="TreeGrafter"/>
</dbReference>
<dbReference type="Gene3D" id="3.40.50.980">
    <property type="match status" value="1"/>
</dbReference>
<dbReference type="InterPro" id="IPR045851">
    <property type="entry name" value="AMP-bd_C_sf"/>
</dbReference>
<dbReference type="EMBL" id="NAAD01000012">
    <property type="protein sequence ID" value="ORJ59289.1"/>
    <property type="molecule type" value="Genomic_DNA"/>
</dbReference>
<feature type="domain" description="AMP-dependent synthetase/ligase" evidence="2">
    <location>
        <begin position="37"/>
        <end position="390"/>
    </location>
</feature>
<evidence type="ECO:0000256" key="1">
    <source>
        <dbReference type="ARBA" id="ARBA00022598"/>
    </source>
</evidence>
<dbReference type="GO" id="GO:0016405">
    <property type="term" value="F:CoA-ligase activity"/>
    <property type="evidence" value="ECO:0007669"/>
    <property type="project" value="InterPro"/>
</dbReference>
<dbReference type="AlphaFoldDB" id="A0A1X0Y2E4"/>
<dbReference type="PANTHER" id="PTHR43352">
    <property type="entry name" value="ACETYL-COA SYNTHETASE"/>
    <property type="match status" value="1"/>
</dbReference>
<comment type="caution">
    <text evidence="4">The sequence shown here is derived from an EMBL/GenBank/DDBJ whole genome shotgun (WGS) entry which is preliminary data.</text>
</comment>
<keyword evidence="1 4" id="KW-0436">Ligase</keyword>
<dbReference type="STRING" id="1969733.B5V00_10365"/>
<dbReference type="SUPFAM" id="SSF56801">
    <property type="entry name" value="Acetyl-CoA synthetase-like"/>
    <property type="match status" value="1"/>
</dbReference>
<keyword evidence="5" id="KW-1185">Reference proteome</keyword>
<dbReference type="Gene3D" id="3.40.50.12820">
    <property type="match status" value="1"/>
</dbReference>
<dbReference type="Pfam" id="PF13193">
    <property type="entry name" value="AMP-binding_C"/>
    <property type="match status" value="1"/>
</dbReference>
<name>A0A1X0Y2E4_9BACT</name>
<dbReference type="InterPro" id="IPR000873">
    <property type="entry name" value="AMP-dep_synth/lig_dom"/>
</dbReference>
<evidence type="ECO:0000313" key="5">
    <source>
        <dbReference type="Proteomes" id="UP000193136"/>
    </source>
</evidence>
<dbReference type="Gene3D" id="3.30.300.30">
    <property type="match status" value="1"/>
</dbReference>
<evidence type="ECO:0000259" key="3">
    <source>
        <dbReference type="Pfam" id="PF13193"/>
    </source>
</evidence>
<evidence type="ECO:0000313" key="4">
    <source>
        <dbReference type="EMBL" id="ORJ59289.1"/>
    </source>
</evidence>
<protein>
    <submittedName>
        <fullName evidence="4">Benzoate--CoA ligase</fullName>
    </submittedName>
</protein>
<dbReference type="RefSeq" id="WP_085010719.1">
    <property type="nucleotide sequence ID" value="NZ_NAAD01000012.1"/>
</dbReference>
<gene>
    <name evidence="4" type="ORF">B5V00_10365</name>
</gene>
<reference evidence="4 5" key="1">
    <citation type="submission" date="2017-03" db="EMBL/GenBank/DDBJ databases">
        <title>Genome sequence of Geothermobacter sp. EPR-M, Deep-Sea Iron Reducer.</title>
        <authorList>
            <person name="Tully B."/>
            <person name="Savalia P."/>
            <person name="Abuyen K."/>
            <person name="Baughan C."/>
            <person name="Romero E."/>
            <person name="Ronkowski C."/>
            <person name="Torres B."/>
            <person name="Tremblay J."/>
            <person name="Trujillo A."/>
            <person name="Tyler M."/>
            <person name="Perez-Rodriguez I."/>
            <person name="Amend J."/>
        </authorList>
    </citation>
    <scope>NUCLEOTIDE SEQUENCE [LARGE SCALE GENOMIC DNA]</scope>
    <source>
        <strain evidence="4 5">EPR-M</strain>
    </source>
</reference>
<dbReference type="Pfam" id="PF00501">
    <property type="entry name" value="AMP-binding"/>
    <property type="match status" value="1"/>
</dbReference>
<dbReference type="Gene3D" id="2.30.38.10">
    <property type="entry name" value="Luciferase, Domain 3"/>
    <property type="match status" value="1"/>
</dbReference>
<sequence>MKNHTVEVVSSPDGEVLKFAPVFNVAVPFIDRHLEEGRADKVVIRTNRGVEVSYAALAENVNRCGNALLDLGIARGERVIMIVKDCAEFFYCFWGAIKAGLIPVPVNTLLRAKDYAYIIADSGCSAVVYSPEFAAEVETALDQLESRPSHCLRVEGTGGSLQTLIASASAELQPAPATAEDDCFWLYSSGSTGNPKGAVHRHRDMVVTSEFYGVRVLGIRENDVCFSAAKLFFAYGLGNGMTFPLWVGAGTVLYDARPTPQTVFETIEQFKPSLYFGVPTLYAAQLQALETGSSDLSSVRLCVSAGEALPSDLFKRWQQKTGLVILDGIGSTELLHIFISNREDDINPGSSGRLVPGYEARILDENDNPVPQGESGRLWIRGDSTARCYWNNPEKTAQTMVDGWLDTGDTYILDRQGYYHYCGRNDDMLKVGGIWCSPFEIEAKLIEHPRVLEVAVVGRADDAGLVKPEAHIVLHNPDDAGEDLETELLAHCKSGLAPYKYPRWFRFVAELPKTATGKIQRFKLRS</sequence>
<dbReference type="GO" id="GO:0005524">
    <property type="term" value="F:ATP binding"/>
    <property type="evidence" value="ECO:0007669"/>
    <property type="project" value="InterPro"/>
</dbReference>
<dbReference type="OrthoDB" id="9799237at2"/>
<dbReference type="Proteomes" id="UP000193136">
    <property type="component" value="Unassembled WGS sequence"/>
</dbReference>
<organism evidence="4 5">
    <name type="scientific">Geothermobacter hydrogeniphilus</name>
    <dbReference type="NCBI Taxonomy" id="1969733"/>
    <lineage>
        <taxon>Bacteria</taxon>
        <taxon>Pseudomonadati</taxon>
        <taxon>Thermodesulfobacteriota</taxon>
        <taxon>Desulfuromonadia</taxon>
        <taxon>Desulfuromonadales</taxon>
        <taxon>Geothermobacteraceae</taxon>
        <taxon>Geothermobacter</taxon>
    </lineage>
</organism>
<proteinExistence type="predicted"/>
<accession>A0A1X0Y2E4</accession>
<dbReference type="GO" id="GO:0044550">
    <property type="term" value="P:secondary metabolite biosynthetic process"/>
    <property type="evidence" value="ECO:0007669"/>
    <property type="project" value="TreeGrafter"/>
</dbReference>
<dbReference type="PANTHER" id="PTHR43352:SF1">
    <property type="entry name" value="ANTHRANILATE--COA LIGASE"/>
    <property type="match status" value="1"/>
</dbReference>
<feature type="domain" description="AMP-binding enzyme C-terminal" evidence="3">
    <location>
        <begin position="440"/>
        <end position="518"/>
    </location>
</feature>
<dbReference type="InterPro" id="IPR011957">
    <property type="entry name" value="Benz_CoA_lig"/>
</dbReference>
<evidence type="ECO:0000259" key="2">
    <source>
        <dbReference type="Pfam" id="PF00501"/>
    </source>
</evidence>